<evidence type="ECO:0000256" key="1">
    <source>
        <dbReference type="SAM" id="MobiDB-lite"/>
    </source>
</evidence>
<dbReference type="AlphaFoldDB" id="A0A0M7AC21"/>
<name>A0A0M7AC21_9HYPH</name>
<protein>
    <recommendedName>
        <fullName evidence="4">Endonuclease YncB(Thermonuclease family)</fullName>
    </recommendedName>
</protein>
<dbReference type="InterPro" id="IPR035437">
    <property type="entry name" value="SNase_OB-fold_sf"/>
</dbReference>
<feature type="compositionally biased region" description="Low complexity" evidence="1">
    <location>
        <begin position="62"/>
        <end position="73"/>
    </location>
</feature>
<dbReference type="STRING" id="388408.LAX5112_02999"/>
<dbReference type="SUPFAM" id="SSF50199">
    <property type="entry name" value="Staphylococcal nuclease"/>
    <property type="match status" value="1"/>
</dbReference>
<sequence length="294" mass="31577">MKIRSLVVPLAVVGAFAGAVAWLIFAEPPALPELETVSSQTEPAVAARPENDAAPLAPSVPPQEEQAAASPPDAIRDVSPDGVSAPQVTGELTRVGPSERLLELLNPPVEPVPDGPLELVRVEVPDAGHLKSGRLTVRLAHIESLDLEATCKTEMGASWPCGMRARTFLRALIRRLKVSCVKQEDLAPQEISAVCTRGAIDLSSQLVRFGWATPLETAPDEFKELAEAAKAKEIGQWQTEWLTDLPQADWAEPSALNEIDLEQLAPNVVDWSLRTLTDGTTENSGAEQGLDQVE</sequence>
<reference evidence="3" key="1">
    <citation type="submission" date="2015-07" db="EMBL/GenBank/DDBJ databases">
        <authorList>
            <person name="Rodrigo-Torres Lidia"/>
            <person name="Arahal R.David."/>
        </authorList>
    </citation>
    <scope>NUCLEOTIDE SEQUENCE [LARGE SCALE GENOMIC DNA]</scope>
    <source>
        <strain evidence="3">CECT 5112</strain>
    </source>
</reference>
<dbReference type="OrthoDB" id="9805504at2"/>
<evidence type="ECO:0000313" key="3">
    <source>
        <dbReference type="Proteomes" id="UP000053235"/>
    </source>
</evidence>
<organism evidence="2 3">
    <name type="scientific">Roseibium alexandrii</name>
    <dbReference type="NCBI Taxonomy" id="388408"/>
    <lineage>
        <taxon>Bacteria</taxon>
        <taxon>Pseudomonadati</taxon>
        <taxon>Pseudomonadota</taxon>
        <taxon>Alphaproteobacteria</taxon>
        <taxon>Hyphomicrobiales</taxon>
        <taxon>Stappiaceae</taxon>
        <taxon>Roseibium</taxon>
    </lineage>
</organism>
<dbReference type="RefSeq" id="WP_055672497.1">
    <property type="nucleotide sequence ID" value="NZ_CXWD01000011.1"/>
</dbReference>
<accession>A0A0M7AC21</accession>
<dbReference type="EMBL" id="CXWD01000011">
    <property type="protein sequence ID" value="CTQ71992.1"/>
    <property type="molecule type" value="Genomic_DNA"/>
</dbReference>
<gene>
    <name evidence="2" type="ORF">LAX5112_02999</name>
</gene>
<dbReference type="Proteomes" id="UP000053235">
    <property type="component" value="Unassembled WGS sequence"/>
</dbReference>
<dbReference type="Gene3D" id="2.40.50.90">
    <property type="match status" value="1"/>
</dbReference>
<evidence type="ECO:0008006" key="4">
    <source>
        <dbReference type="Google" id="ProtNLM"/>
    </source>
</evidence>
<keyword evidence="3" id="KW-1185">Reference proteome</keyword>
<evidence type="ECO:0000313" key="2">
    <source>
        <dbReference type="EMBL" id="CTQ71992.1"/>
    </source>
</evidence>
<proteinExistence type="predicted"/>
<feature type="region of interest" description="Disordered" evidence="1">
    <location>
        <begin position="36"/>
        <end position="92"/>
    </location>
</feature>